<protein>
    <submittedName>
        <fullName evidence="2">Uncharacterized protein</fullName>
    </submittedName>
</protein>
<reference evidence="2 3" key="1">
    <citation type="journal article" date="2017" name="Int. J. Parasitol.">
        <title>The genome of the protozoan parasite Cystoisospora suis and a reverse vaccinology approach to identify vaccine candidates.</title>
        <authorList>
            <person name="Palmieri N."/>
            <person name="Shrestha A."/>
            <person name="Ruttkowski B."/>
            <person name="Beck T."/>
            <person name="Vogl C."/>
            <person name="Tomley F."/>
            <person name="Blake D.P."/>
            <person name="Joachim A."/>
        </authorList>
    </citation>
    <scope>NUCLEOTIDE SEQUENCE [LARGE SCALE GENOMIC DNA]</scope>
    <source>
        <strain evidence="2 3">Wien I</strain>
    </source>
</reference>
<proteinExistence type="predicted"/>
<name>A0A2C6KQ33_9APIC</name>
<feature type="region of interest" description="Disordered" evidence="1">
    <location>
        <begin position="85"/>
        <end position="137"/>
    </location>
</feature>
<feature type="compositionally biased region" description="Polar residues" evidence="1">
    <location>
        <begin position="152"/>
        <end position="166"/>
    </location>
</feature>
<sequence length="331" mass="35385">MKDQEEEARQNATMEMKKMGKAAGIDSTQRQSTPPLPSGSLVVDHTAQGLWGVLAVLERFNPSGSTALSGGALYPTAVGGEGYLSSSFSSSSPSVISPDSFTENGAPPMSSSVYQNSHACTLPPNSHPHHPNTNLPPNLVSSSSLYSFLPSQQEQDQPQPFHSQISPGGAGIGGGEENSNSVVSTLYLLNGAHMQMEQAELNLLKALPWEILPGAIQITCGQVGVFTKQSMIDTQESLKRCYSFSSSTGQKTLLEECEKISYWYNRACELTCSEHQVGILDVVGGPVGCVSATGLAEEGTYKVHVLRSHDTDDVWAMKIDFLQQNPTTSTS</sequence>
<dbReference type="AlphaFoldDB" id="A0A2C6KQ33"/>
<keyword evidence="3" id="KW-1185">Reference proteome</keyword>
<dbReference type="OrthoDB" id="363220at2759"/>
<evidence type="ECO:0000313" key="2">
    <source>
        <dbReference type="EMBL" id="PHJ19667.1"/>
    </source>
</evidence>
<comment type="caution">
    <text evidence="2">The sequence shown here is derived from an EMBL/GenBank/DDBJ whole genome shotgun (WGS) entry which is preliminary data.</text>
</comment>
<dbReference type="Proteomes" id="UP000221165">
    <property type="component" value="Unassembled WGS sequence"/>
</dbReference>
<accession>A0A2C6KQ33</accession>
<organism evidence="2 3">
    <name type="scientific">Cystoisospora suis</name>
    <dbReference type="NCBI Taxonomy" id="483139"/>
    <lineage>
        <taxon>Eukaryota</taxon>
        <taxon>Sar</taxon>
        <taxon>Alveolata</taxon>
        <taxon>Apicomplexa</taxon>
        <taxon>Conoidasida</taxon>
        <taxon>Coccidia</taxon>
        <taxon>Eucoccidiorida</taxon>
        <taxon>Eimeriorina</taxon>
        <taxon>Sarcocystidae</taxon>
        <taxon>Cystoisospora</taxon>
    </lineage>
</organism>
<dbReference type="GeneID" id="94429873"/>
<feature type="compositionally biased region" description="Low complexity" evidence="1">
    <location>
        <begin position="85"/>
        <end position="101"/>
    </location>
</feature>
<dbReference type="EMBL" id="MIGC01003299">
    <property type="protein sequence ID" value="PHJ19667.1"/>
    <property type="molecule type" value="Genomic_DNA"/>
</dbReference>
<gene>
    <name evidence="2" type="ORF">CSUI_006506</name>
</gene>
<feature type="region of interest" description="Disordered" evidence="1">
    <location>
        <begin position="151"/>
        <end position="176"/>
    </location>
</feature>
<dbReference type="VEuPathDB" id="ToxoDB:CSUI_006506"/>
<feature type="compositionally biased region" description="Polar residues" evidence="1">
    <location>
        <begin position="109"/>
        <end position="119"/>
    </location>
</feature>
<feature type="region of interest" description="Disordered" evidence="1">
    <location>
        <begin position="1"/>
        <end position="41"/>
    </location>
</feature>
<evidence type="ECO:0000256" key="1">
    <source>
        <dbReference type="SAM" id="MobiDB-lite"/>
    </source>
</evidence>
<evidence type="ECO:0000313" key="3">
    <source>
        <dbReference type="Proteomes" id="UP000221165"/>
    </source>
</evidence>
<dbReference type="RefSeq" id="XP_067921365.1">
    <property type="nucleotide sequence ID" value="XM_068066662.1"/>
</dbReference>